<evidence type="ECO:0000313" key="2">
    <source>
        <dbReference type="EMBL" id="VDK78164.1"/>
    </source>
</evidence>
<dbReference type="Proteomes" id="UP000277928">
    <property type="component" value="Unassembled WGS sequence"/>
</dbReference>
<organism evidence="2 3">
    <name type="scientific">Litomosoides sigmodontis</name>
    <name type="common">Filarial nematode worm</name>
    <dbReference type="NCBI Taxonomy" id="42156"/>
    <lineage>
        <taxon>Eukaryota</taxon>
        <taxon>Metazoa</taxon>
        <taxon>Ecdysozoa</taxon>
        <taxon>Nematoda</taxon>
        <taxon>Chromadorea</taxon>
        <taxon>Rhabditida</taxon>
        <taxon>Spirurina</taxon>
        <taxon>Spiruromorpha</taxon>
        <taxon>Filarioidea</taxon>
        <taxon>Onchocercidae</taxon>
        <taxon>Litomosoides</taxon>
    </lineage>
</organism>
<dbReference type="AlphaFoldDB" id="A0A3P6UIT5"/>
<gene>
    <name evidence="2" type="ORF">NLS_LOCUS3970</name>
</gene>
<dbReference type="EMBL" id="UYRX01000234">
    <property type="protein sequence ID" value="VDK78164.1"/>
    <property type="molecule type" value="Genomic_DNA"/>
</dbReference>
<name>A0A3P6UIT5_LITSI</name>
<keyword evidence="3" id="KW-1185">Reference proteome</keyword>
<proteinExistence type="predicted"/>
<evidence type="ECO:0000256" key="1">
    <source>
        <dbReference type="SAM" id="MobiDB-lite"/>
    </source>
</evidence>
<feature type="region of interest" description="Disordered" evidence="1">
    <location>
        <begin position="65"/>
        <end position="105"/>
    </location>
</feature>
<accession>A0A3P6UIT5</accession>
<sequence>MCDFFVLQSPSLAHCSQHGIRLKQSLNRRLLCFRVISPRKVGGNLVCGANGCKQRNFTAGVAPVTQRPATQMPLKQESSSSKPAQVPPSLILDTQCGDTRASQKR</sequence>
<protein>
    <submittedName>
        <fullName evidence="2">Uncharacterized protein</fullName>
    </submittedName>
</protein>
<evidence type="ECO:0000313" key="3">
    <source>
        <dbReference type="Proteomes" id="UP000277928"/>
    </source>
</evidence>
<reference evidence="2 3" key="1">
    <citation type="submission" date="2018-08" db="EMBL/GenBank/DDBJ databases">
        <authorList>
            <person name="Laetsch R D."/>
            <person name="Stevens L."/>
            <person name="Kumar S."/>
            <person name="Blaxter L. M."/>
        </authorList>
    </citation>
    <scope>NUCLEOTIDE SEQUENCE [LARGE SCALE GENOMIC DNA]</scope>
</reference>